<dbReference type="AlphaFoldDB" id="A0A5D3BRC3"/>
<feature type="compositionally biased region" description="Basic and acidic residues" evidence="1">
    <location>
        <begin position="32"/>
        <end position="42"/>
    </location>
</feature>
<protein>
    <submittedName>
        <fullName evidence="2">Splicing factor U2af large subunit B-like isoform X4</fullName>
    </submittedName>
</protein>
<organism evidence="2 3">
    <name type="scientific">Cucumis melo var. makuwa</name>
    <name type="common">Oriental melon</name>
    <dbReference type="NCBI Taxonomy" id="1194695"/>
    <lineage>
        <taxon>Eukaryota</taxon>
        <taxon>Viridiplantae</taxon>
        <taxon>Streptophyta</taxon>
        <taxon>Embryophyta</taxon>
        <taxon>Tracheophyta</taxon>
        <taxon>Spermatophyta</taxon>
        <taxon>Magnoliopsida</taxon>
        <taxon>eudicotyledons</taxon>
        <taxon>Gunneridae</taxon>
        <taxon>Pentapetalae</taxon>
        <taxon>rosids</taxon>
        <taxon>fabids</taxon>
        <taxon>Cucurbitales</taxon>
        <taxon>Cucurbitaceae</taxon>
        <taxon>Benincaseae</taxon>
        <taxon>Cucumis</taxon>
    </lineage>
</organism>
<dbReference type="Proteomes" id="UP000321947">
    <property type="component" value="Unassembled WGS sequence"/>
</dbReference>
<dbReference type="EMBL" id="SSTD01016268">
    <property type="protein sequence ID" value="TYK01322.1"/>
    <property type="molecule type" value="Genomic_DNA"/>
</dbReference>
<evidence type="ECO:0000256" key="1">
    <source>
        <dbReference type="SAM" id="MobiDB-lite"/>
    </source>
</evidence>
<sequence length="51" mass="5594">MTDYDGRYEGNGEDADNYGDGFSPQARAASHGGHDTHTDSKSQFEWGILND</sequence>
<evidence type="ECO:0000313" key="2">
    <source>
        <dbReference type="EMBL" id="TYK01322.1"/>
    </source>
</evidence>
<feature type="compositionally biased region" description="Basic and acidic residues" evidence="1">
    <location>
        <begin position="1"/>
        <end position="10"/>
    </location>
</feature>
<reference evidence="2 3" key="1">
    <citation type="submission" date="2019-08" db="EMBL/GenBank/DDBJ databases">
        <title>Draft genome sequences of two oriental melons (Cucumis melo L. var makuwa).</title>
        <authorList>
            <person name="Kwon S.-Y."/>
        </authorList>
    </citation>
    <scope>NUCLEOTIDE SEQUENCE [LARGE SCALE GENOMIC DNA]</scope>
    <source>
        <strain evidence="3">cv. Chang Bougi</strain>
        <tissue evidence="2">Leaf</tissue>
    </source>
</reference>
<evidence type="ECO:0000313" key="3">
    <source>
        <dbReference type="Proteomes" id="UP000321947"/>
    </source>
</evidence>
<name>A0A5D3BRC3_CUCMM</name>
<accession>A0A5D3BRC3</accession>
<feature type="region of interest" description="Disordered" evidence="1">
    <location>
        <begin position="1"/>
        <end position="51"/>
    </location>
</feature>
<proteinExistence type="predicted"/>
<comment type="caution">
    <text evidence="2">The sequence shown here is derived from an EMBL/GenBank/DDBJ whole genome shotgun (WGS) entry which is preliminary data.</text>
</comment>
<gene>
    <name evidence="2" type="ORF">E5676_scaffold69G00100</name>
</gene>